<evidence type="ECO:0000256" key="3">
    <source>
        <dbReference type="ARBA" id="ARBA00022833"/>
    </source>
</evidence>
<keyword evidence="7" id="KW-1185">Reference proteome</keyword>
<dbReference type="PANTHER" id="PTHR33337">
    <property type="entry name" value="GFA DOMAIN-CONTAINING PROTEIN"/>
    <property type="match status" value="1"/>
</dbReference>
<evidence type="ECO:0000313" key="7">
    <source>
        <dbReference type="Proteomes" id="UP000605986"/>
    </source>
</evidence>
<dbReference type="Proteomes" id="UP000605986">
    <property type="component" value="Unassembled WGS sequence"/>
</dbReference>
<keyword evidence="4" id="KW-0456">Lyase</keyword>
<evidence type="ECO:0000313" key="6">
    <source>
        <dbReference type="EMBL" id="KAF4442445.1"/>
    </source>
</evidence>
<dbReference type="PANTHER" id="PTHR33337:SF30">
    <property type="entry name" value="DUF636 DOMAIN PROTEIN (AFU_ORTHOLOGUE AFUA_1G03180)"/>
    <property type="match status" value="1"/>
</dbReference>
<reference evidence="6" key="1">
    <citation type="submission" date="2020-01" db="EMBL/GenBank/DDBJ databases">
        <title>Identification and distribution of gene clusters putatively required for synthesis of sphingolipid metabolism inhibitors in phylogenetically diverse species of the filamentous fungus Fusarium.</title>
        <authorList>
            <person name="Kim H.-S."/>
            <person name="Busman M."/>
            <person name="Brown D.W."/>
            <person name="Divon H."/>
            <person name="Uhlig S."/>
            <person name="Proctor R.H."/>
        </authorList>
    </citation>
    <scope>NUCLEOTIDE SEQUENCE</scope>
    <source>
        <strain evidence="6">NRRL 53441</strain>
    </source>
</reference>
<organism evidence="6 7">
    <name type="scientific">Fusarium austroafricanum</name>
    <dbReference type="NCBI Taxonomy" id="2364996"/>
    <lineage>
        <taxon>Eukaryota</taxon>
        <taxon>Fungi</taxon>
        <taxon>Dikarya</taxon>
        <taxon>Ascomycota</taxon>
        <taxon>Pezizomycotina</taxon>
        <taxon>Sordariomycetes</taxon>
        <taxon>Hypocreomycetidae</taxon>
        <taxon>Hypocreales</taxon>
        <taxon>Nectriaceae</taxon>
        <taxon>Fusarium</taxon>
        <taxon>Fusarium concolor species complex</taxon>
    </lineage>
</organism>
<dbReference type="InterPro" id="IPR006913">
    <property type="entry name" value="CENP-V/GFA"/>
</dbReference>
<evidence type="ECO:0000256" key="1">
    <source>
        <dbReference type="ARBA" id="ARBA00005495"/>
    </source>
</evidence>
<keyword evidence="2" id="KW-0479">Metal-binding</keyword>
<evidence type="ECO:0000256" key="4">
    <source>
        <dbReference type="ARBA" id="ARBA00023239"/>
    </source>
</evidence>
<dbReference type="PROSITE" id="PS51891">
    <property type="entry name" value="CENP_V_GFA"/>
    <property type="match status" value="1"/>
</dbReference>
<dbReference type="Gene3D" id="3.90.1590.10">
    <property type="entry name" value="glutathione-dependent formaldehyde- activating enzyme (gfa)"/>
    <property type="match status" value="1"/>
</dbReference>
<proteinExistence type="inferred from homology"/>
<gene>
    <name evidence="6" type="ORF">F53441_11731</name>
</gene>
<dbReference type="Gene3D" id="2.170.150.70">
    <property type="match status" value="1"/>
</dbReference>
<name>A0A8H4K287_9HYPO</name>
<comment type="caution">
    <text evidence="6">The sequence shown here is derived from an EMBL/GenBank/DDBJ whole genome shotgun (WGS) entry which is preliminary data.</text>
</comment>
<protein>
    <recommendedName>
        <fullName evidence="5">CENP-V/GFA domain-containing protein</fullName>
    </recommendedName>
</protein>
<dbReference type="SUPFAM" id="SSF51316">
    <property type="entry name" value="Mss4-like"/>
    <property type="match status" value="2"/>
</dbReference>
<dbReference type="OrthoDB" id="5422068at2759"/>
<keyword evidence="3" id="KW-0862">Zinc</keyword>
<dbReference type="GO" id="GO:0016846">
    <property type="term" value="F:carbon-sulfur lyase activity"/>
    <property type="evidence" value="ECO:0007669"/>
    <property type="project" value="InterPro"/>
</dbReference>
<dbReference type="GO" id="GO:0046872">
    <property type="term" value="F:metal ion binding"/>
    <property type="evidence" value="ECO:0007669"/>
    <property type="project" value="UniProtKB-KW"/>
</dbReference>
<comment type="similarity">
    <text evidence="1">Belongs to the Gfa family.</text>
</comment>
<sequence length="385" mass="42914">MAADNQDVTITAQCLCKAHTFNTQVPQSKLPLQGWMCHCTSCRNLTGAMYTSGIVWPGLSDEIINSGLKTYVFTSAINLLFCGACSSPMFATKNYPDKSPYITVRTGVLNNNVKDLIKFTDQIFVGDTEDGGVSPWLQHVNQDGEKPRLWKGRDQISEELNEDWSAGKEISPTESARRNDIPIQCRCKGIDFMFRPSNADFSSDSVPFYIDPTSHKHFATLDPCRSCRLSVGTDIMSWTFALLKQIDFASTSDTPFPRDTLELKEAVDKADRDARFGTLAIYRSSPDVQRYFCSHCSATVFYTVDDRPDVIDVSVGLLHSPEGSRAEGILAWHLGAKGMGEEEYEGSWRGGFAKSVKDASERWRVEKGYPKTWARRASEGAQTQS</sequence>
<dbReference type="Pfam" id="PF04828">
    <property type="entry name" value="GFA"/>
    <property type="match status" value="1"/>
</dbReference>
<dbReference type="InterPro" id="IPR011057">
    <property type="entry name" value="Mss4-like_sf"/>
</dbReference>
<dbReference type="EMBL" id="JAADJG010000598">
    <property type="protein sequence ID" value="KAF4442445.1"/>
    <property type="molecule type" value="Genomic_DNA"/>
</dbReference>
<evidence type="ECO:0000259" key="5">
    <source>
        <dbReference type="PROSITE" id="PS51891"/>
    </source>
</evidence>
<feature type="domain" description="CENP-V/GFA" evidence="5">
    <location>
        <begin position="10"/>
        <end position="137"/>
    </location>
</feature>
<dbReference type="AlphaFoldDB" id="A0A8H4K287"/>
<accession>A0A8H4K287</accession>
<evidence type="ECO:0000256" key="2">
    <source>
        <dbReference type="ARBA" id="ARBA00022723"/>
    </source>
</evidence>